<comment type="cofactor">
    <cofactor evidence="1">
        <name>biotin</name>
        <dbReference type="ChEBI" id="CHEBI:57586"/>
    </cofactor>
</comment>
<dbReference type="Pfam" id="PF02785">
    <property type="entry name" value="Biotin_carb_C"/>
    <property type="match status" value="1"/>
</dbReference>
<dbReference type="Proteomes" id="UP000503540">
    <property type="component" value="Chromosome"/>
</dbReference>
<dbReference type="Pfam" id="PF00289">
    <property type="entry name" value="Biotin_carb_N"/>
    <property type="match status" value="1"/>
</dbReference>
<feature type="domain" description="Biotin carboxylation" evidence="10">
    <location>
        <begin position="25"/>
        <end position="462"/>
    </location>
</feature>
<dbReference type="PROSITE" id="PS00867">
    <property type="entry name" value="CPSASE_2"/>
    <property type="match status" value="1"/>
</dbReference>
<dbReference type="InterPro" id="IPR005481">
    <property type="entry name" value="BC-like_N"/>
</dbReference>
<dbReference type="InterPro" id="IPR011054">
    <property type="entry name" value="Rudment_hybrid_motif"/>
</dbReference>
<dbReference type="GO" id="GO:0046872">
    <property type="term" value="F:metal ion binding"/>
    <property type="evidence" value="ECO:0007669"/>
    <property type="project" value="InterPro"/>
</dbReference>
<dbReference type="Gene3D" id="3.30.470.20">
    <property type="entry name" value="ATP-grasp fold, B domain"/>
    <property type="match status" value="1"/>
</dbReference>
<feature type="domain" description="ATP-grasp" evidence="9">
    <location>
        <begin position="140"/>
        <end position="336"/>
    </location>
</feature>
<dbReference type="InterPro" id="IPR005482">
    <property type="entry name" value="Biotin_COase_C"/>
</dbReference>
<dbReference type="InterPro" id="IPR001882">
    <property type="entry name" value="Biotin_BS"/>
</dbReference>
<dbReference type="PANTHER" id="PTHR18866:SF126">
    <property type="entry name" value="BIOTIN CARBOXYLASE"/>
    <property type="match status" value="1"/>
</dbReference>
<dbReference type="InterPro" id="IPR005479">
    <property type="entry name" value="CPAse_ATP-bd"/>
</dbReference>
<dbReference type="InterPro" id="IPR011761">
    <property type="entry name" value="ATP-grasp"/>
</dbReference>
<accession>A0A6G9YQV2</accession>
<dbReference type="KEGG" id="nah:F5544_38650"/>
<keyword evidence="5" id="KW-0092">Biotin</keyword>
<evidence type="ECO:0000256" key="6">
    <source>
        <dbReference type="ARBA" id="ARBA00048501"/>
    </source>
</evidence>
<dbReference type="PROSITE" id="PS50968">
    <property type="entry name" value="BIOTINYL_LIPOYL"/>
    <property type="match status" value="1"/>
</dbReference>
<keyword evidence="12" id="KW-1185">Reference proteome</keyword>
<evidence type="ECO:0000259" key="9">
    <source>
        <dbReference type="PROSITE" id="PS50975"/>
    </source>
</evidence>
<dbReference type="PROSITE" id="PS50975">
    <property type="entry name" value="ATP_GRASP"/>
    <property type="match status" value="1"/>
</dbReference>
<dbReference type="SMART" id="SM00878">
    <property type="entry name" value="Biotin_carb_C"/>
    <property type="match status" value="1"/>
</dbReference>
<dbReference type="InterPro" id="IPR050856">
    <property type="entry name" value="Biotin_carboxylase_complex"/>
</dbReference>
<organism evidence="11 12">
    <name type="scientific">Nocardia arthritidis</name>
    <dbReference type="NCBI Taxonomy" id="228602"/>
    <lineage>
        <taxon>Bacteria</taxon>
        <taxon>Bacillati</taxon>
        <taxon>Actinomycetota</taxon>
        <taxon>Actinomycetes</taxon>
        <taxon>Mycobacteriales</taxon>
        <taxon>Nocardiaceae</taxon>
        <taxon>Nocardia</taxon>
    </lineage>
</organism>
<dbReference type="SUPFAM" id="SSF51230">
    <property type="entry name" value="Single hybrid motif"/>
    <property type="match status" value="1"/>
</dbReference>
<dbReference type="AlphaFoldDB" id="A0A6G9YQV2"/>
<dbReference type="GO" id="GO:0005524">
    <property type="term" value="F:ATP binding"/>
    <property type="evidence" value="ECO:0007669"/>
    <property type="project" value="UniProtKB-UniRule"/>
</dbReference>
<evidence type="ECO:0000256" key="1">
    <source>
        <dbReference type="ARBA" id="ARBA00001953"/>
    </source>
</evidence>
<dbReference type="SUPFAM" id="SSF56059">
    <property type="entry name" value="Glutathione synthetase ATP-binding domain-like"/>
    <property type="match status" value="1"/>
</dbReference>
<evidence type="ECO:0000256" key="2">
    <source>
        <dbReference type="ARBA" id="ARBA00022598"/>
    </source>
</evidence>
<dbReference type="SUPFAM" id="SSF51246">
    <property type="entry name" value="Rudiment single hybrid motif"/>
    <property type="match status" value="1"/>
</dbReference>
<keyword evidence="4 7" id="KW-0067">ATP-binding</keyword>
<evidence type="ECO:0000313" key="11">
    <source>
        <dbReference type="EMBL" id="QIS15551.1"/>
    </source>
</evidence>
<dbReference type="EMBL" id="CP046172">
    <property type="protein sequence ID" value="QIS15551.1"/>
    <property type="molecule type" value="Genomic_DNA"/>
</dbReference>
<protein>
    <submittedName>
        <fullName evidence="11">ATP-grasp domain-containing protein</fullName>
    </submittedName>
</protein>
<dbReference type="CDD" id="cd06850">
    <property type="entry name" value="biotinyl_domain"/>
    <property type="match status" value="1"/>
</dbReference>
<evidence type="ECO:0000313" key="12">
    <source>
        <dbReference type="Proteomes" id="UP000503540"/>
    </source>
</evidence>
<name>A0A6G9YQV2_9NOCA</name>
<comment type="catalytic activity">
    <reaction evidence="6">
        <text>N(6)-biotinyl-L-lysyl-[protein] + hydrogencarbonate + ATP = N(6)-carboxybiotinyl-L-lysyl-[protein] + ADP + phosphate + H(+)</text>
        <dbReference type="Rhea" id="RHEA:13501"/>
        <dbReference type="Rhea" id="RHEA-COMP:10505"/>
        <dbReference type="Rhea" id="RHEA-COMP:10506"/>
        <dbReference type="ChEBI" id="CHEBI:15378"/>
        <dbReference type="ChEBI" id="CHEBI:17544"/>
        <dbReference type="ChEBI" id="CHEBI:30616"/>
        <dbReference type="ChEBI" id="CHEBI:43474"/>
        <dbReference type="ChEBI" id="CHEBI:83144"/>
        <dbReference type="ChEBI" id="CHEBI:83145"/>
        <dbReference type="ChEBI" id="CHEBI:456216"/>
        <dbReference type="EC" id="6.3.4.14"/>
    </reaction>
    <physiologicalReaction direction="left-to-right" evidence="6">
        <dbReference type="Rhea" id="RHEA:13502"/>
    </physiologicalReaction>
</comment>
<evidence type="ECO:0000256" key="4">
    <source>
        <dbReference type="ARBA" id="ARBA00022840"/>
    </source>
</evidence>
<evidence type="ECO:0000256" key="3">
    <source>
        <dbReference type="ARBA" id="ARBA00022741"/>
    </source>
</evidence>
<dbReference type="InterPro" id="IPR011053">
    <property type="entry name" value="Single_hybrid_motif"/>
</dbReference>
<reference evidence="11 12" key="1">
    <citation type="journal article" date="2019" name="ACS Chem. Biol.">
        <title>Identification and Mobilization of a Cryptic Antibiotic Biosynthesis Gene Locus from a Human-Pathogenic Nocardia Isolate.</title>
        <authorList>
            <person name="Herisse M."/>
            <person name="Ishida K."/>
            <person name="Porter J.L."/>
            <person name="Howden B."/>
            <person name="Hertweck C."/>
            <person name="Stinear T.P."/>
            <person name="Pidot S.J."/>
        </authorList>
    </citation>
    <scope>NUCLEOTIDE SEQUENCE [LARGE SCALE GENOMIC DNA]</scope>
    <source>
        <strain evidence="11 12">AUSMDU00012717</strain>
    </source>
</reference>
<dbReference type="SUPFAM" id="SSF52440">
    <property type="entry name" value="PreATP-grasp domain"/>
    <property type="match status" value="1"/>
</dbReference>
<feature type="domain" description="Lipoyl-binding" evidence="8">
    <location>
        <begin position="585"/>
        <end position="662"/>
    </location>
</feature>
<dbReference type="InterPro" id="IPR011764">
    <property type="entry name" value="Biotin_carboxylation_dom"/>
</dbReference>
<dbReference type="Pfam" id="PF00364">
    <property type="entry name" value="Biotin_lipoyl"/>
    <property type="match status" value="1"/>
</dbReference>
<dbReference type="Pfam" id="PF02786">
    <property type="entry name" value="CPSase_L_D2"/>
    <property type="match status" value="1"/>
</dbReference>
<keyword evidence="2" id="KW-0436">Ligase</keyword>
<evidence type="ECO:0000259" key="8">
    <source>
        <dbReference type="PROSITE" id="PS50968"/>
    </source>
</evidence>
<dbReference type="PROSITE" id="PS50979">
    <property type="entry name" value="BC"/>
    <property type="match status" value="1"/>
</dbReference>
<keyword evidence="3 7" id="KW-0547">Nucleotide-binding</keyword>
<evidence type="ECO:0000259" key="10">
    <source>
        <dbReference type="PROSITE" id="PS50979"/>
    </source>
</evidence>
<sequence>MPFAGARTLGSAGPGRRDLRGVPAVITKLLIANRGEIAARIARTCDRLGIDYVTVSVDEDRTLTYHDAAVATVRLAAGGYLDAAVLVRAATETGCDAVHPGYGFLSENAAFARAVRAAGLVFVGPSSQVIESMADKASARRVMADAGVPVLPGTREATDDLDALVRAAADIGFPLIVKPAGGGGGKGMSVVRSAAGLREALASAARTANAAFADPRLHLERYAEHARHIEVQVFGDEFGSVVHLFDRDCSLQRRHQKVIEEAPAPKIPDAIRRQMFDAAVRGARALHYTGAGTFEFLLIGDEFFFIEMNTRLQVEHTVTEEITGIDLVDWQLRIASGAPLPATQEEITYAGASVQIRVYAEDPFRSFLPCPGELEVTRWPDVRIERAFTRRLHVTGGFDPMIAKLVATGATREQALAAARRACAQLRWRGISTNLGFVGHILDTPEVAAAEHDTAYLDRIDPVEEFADPDRLSAIAVAATLTAPDRATPWSAGAPAGDRAWLDPAGRELGSIDLSVDGRPFTVRVSGYDGRAVLLRTDSEADVAAIHVDAETVSLDSTLSTVRRLGAGWVSQVAGVSREVRYAEYRTLGAAAADPEIRSPMPGTLVRLHVVSGTQVEPGQLLGVVEAMKMEHELTATHSGIVTVTASEGAVVTTDQSIFLIEERSAAQ</sequence>
<evidence type="ECO:0000256" key="7">
    <source>
        <dbReference type="PROSITE-ProRule" id="PRU00409"/>
    </source>
</evidence>
<dbReference type="PANTHER" id="PTHR18866">
    <property type="entry name" value="CARBOXYLASE:PYRUVATE/ACETYL-COA/PROPIONYL-COA CARBOXYLASE"/>
    <property type="match status" value="1"/>
</dbReference>
<gene>
    <name evidence="11" type="ORF">F5544_38650</name>
</gene>
<dbReference type="PROSITE" id="PS00866">
    <property type="entry name" value="CPSASE_1"/>
    <property type="match status" value="1"/>
</dbReference>
<dbReference type="GO" id="GO:0004075">
    <property type="term" value="F:biotin carboxylase activity"/>
    <property type="evidence" value="ECO:0007669"/>
    <property type="project" value="UniProtKB-EC"/>
</dbReference>
<dbReference type="InterPro" id="IPR016185">
    <property type="entry name" value="PreATP-grasp_dom_sf"/>
</dbReference>
<dbReference type="InterPro" id="IPR000089">
    <property type="entry name" value="Biotin_lipoyl"/>
</dbReference>
<dbReference type="Gene3D" id="2.40.50.100">
    <property type="match status" value="1"/>
</dbReference>
<proteinExistence type="predicted"/>
<dbReference type="PROSITE" id="PS00188">
    <property type="entry name" value="BIOTIN"/>
    <property type="match status" value="1"/>
</dbReference>
<evidence type="ECO:0000256" key="5">
    <source>
        <dbReference type="ARBA" id="ARBA00023267"/>
    </source>
</evidence>